<proteinExistence type="predicted"/>
<evidence type="ECO:0000313" key="3">
    <source>
        <dbReference type="Proteomes" id="UP000685013"/>
    </source>
</evidence>
<dbReference type="NCBIfam" id="TIGR01614">
    <property type="entry name" value="PME_inhib"/>
    <property type="match status" value="1"/>
</dbReference>
<name>A0AAV6NJE1_9ROSI</name>
<protein>
    <recommendedName>
        <fullName evidence="1">Pectinesterase inhibitor domain-containing protein</fullName>
    </recommendedName>
</protein>
<dbReference type="Proteomes" id="UP000685013">
    <property type="component" value="Chromosome 5"/>
</dbReference>
<accession>A0AAV6NJE1</accession>
<dbReference type="GO" id="GO:0004857">
    <property type="term" value="F:enzyme inhibitor activity"/>
    <property type="evidence" value="ECO:0007669"/>
    <property type="project" value="InterPro"/>
</dbReference>
<feature type="domain" description="Pectinesterase inhibitor" evidence="1">
    <location>
        <begin position="3"/>
        <end position="147"/>
    </location>
</feature>
<keyword evidence="3" id="KW-1185">Reference proteome</keyword>
<gene>
    <name evidence="2" type="ORF">SDJN03_08814</name>
</gene>
<dbReference type="AlphaFoldDB" id="A0AAV6NJE1"/>
<evidence type="ECO:0000259" key="1">
    <source>
        <dbReference type="SMART" id="SM00856"/>
    </source>
</evidence>
<comment type="caution">
    <text evidence="2">The sequence shown here is derived from an EMBL/GenBank/DDBJ whole genome shotgun (WGS) entry which is preliminary data.</text>
</comment>
<reference evidence="2 3" key="1">
    <citation type="journal article" date="2021" name="Hortic Res">
        <title>The domestication of Cucurbita argyrosperma as revealed by the genome of its wild relative.</title>
        <authorList>
            <person name="Barrera-Redondo J."/>
            <person name="Sanchez-de la Vega G."/>
            <person name="Aguirre-Liguori J.A."/>
            <person name="Castellanos-Morales G."/>
            <person name="Gutierrez-Guerrero Y.T."/>
            <person name="Aguirre-Dugua X."/>
            <person name="Aguirre-Planter E."/>
            <person name="Tenaillon M.I."/>
            <person name="Lira-Saade R."/>
            <person name="Eguiarte L.E."/>
        </authorList>
    </citation>
    <scope>NUCLEOTIDE SEQUENCE [LARGE SCALE GENOMIC DNA]</scope>
    <source>
        <strain evidence="2">JBR-2021</strain>
    </source>
</reference>
<dbReference type="SMART" id="SM00856">
    <property type="entry name" value="PMEI"/>
    <property type="match status" value="1"/>
</dbReference>
<evidence type="ECO:0000313" key="2">
    <source>
        <dbReference type="EMBL" id="KAG6599036.1"/>
    </source>
</evidence>
<dbReference type="EMBL" id="JAGKQH010000005">
    <property type="protein sequence ID" value="KAG6599036.1"/>
    <property type="molecule type" value="Genomic_DNA"/>
</dbReference>
<sequence length="164" mass="19310">MKAPNDFIQDTCNRTEDFKDLCISVIDSDPREDLKLNSMDFLVIFINRTLQVIIDDHSYLLNQTLNEELDNRTRHIFMGCMTLYQMSKDSLRVLLNEELLKQPNADLNMKLQQIEGYLDLCQNDFEGFTPTPSTWTSRYDYVISLLILSFRMMNLIKCNYIRAC</sequence>
<feature type="non-terminal residue" evidence="2">
    <location>
        <position position="1"/>
    </location>
</feature>
<organism evidence="2 3">
    <name type="scientific">Cucurbita argyrosperma subsp. sororia</name>
    <dbReference type="NCBI Taxonomy" id="37648"/>
    <lineage>
        <taxon>Eukaryota</taxon>
        <taxon>Viridiplantae</taxon>
        <taxon>Streptophyta</taxon>
        <taxon>Embryophyta</taxon>
        <taxon>Tracheophyta</taxon>
        <taxon>Spermatophyta</taxon>
        <taxon>Magnoliopsida</taxon>
        <taxon>eudicotyledons</taxon>
        <taxon>Gunneridae</taxon>
        <taxon>Pentapetalae</taxon>
        <taxon>rosids</taxon>
        <taxon>fabids</taxon>
        <taxon>Cucurbitales</taxon>
        <taxon>Cucurbitaceae</taxon>
        <taxon>Cucurbiteae</taxon>
        <taxon>Cucurbita</taxon>
    </lineage>
</organism>
<dbReference type="InterPro" id="IPR006501">
    <property type="entry name" value="Pectinesterase_inhib_dom"/>
</dbReference>
<dbReference type="Pfam" id="PF04043">
    <property type="entry name" value="PMEI"/>
    <property type="match status" value="1"/>
</dbReference>